<reference evidence="1" key="1">
    <citation type="journal article" date="2015" name="Nature">
        <title>Complex archaea that bridge the gap between prokaryotes and eukaryotes.</title>
        <authorList>
            <person name="Spang A."/>
            <person name="Saw J.H."/>
            <person name="Jorgensen S.L."/>
            <person name="Zaremba-Niedzwiedzka K."/>
            <person name="Martijn J."/>
            <person name="Lind A.E."/>
            <person name="van Eijk R."/>
            <person name="Schleper C."/>
            <person name="Guy L."/>
            <person name="Ettema T.J."/>
        </authorList>
    </citation>
    <scope>NUCLEOTIDE SEQUENCE</scope>
</reference>
<dbReference type="Pfam" id="PF14938">
    <property type="entry name" value="SNAP"/>
    <property type="match status" value="1"/>
</dbReference>
<protein>
    <submittedName>
        <fullName evidence="1">Uncharacterized protein</fullName>
    </submittedName>
</protein>
<organism evidence="1">
    <name type="scientific">marine sediment metagenome</name>
    <dbReference type="NCBI Taxonomy" id="412755"/>
    <lineage>
        <taxon>unclassified sequences</taxon>
        <taxon>metagenomes</taxon>
        <taxon>ecological metagenomes</taxon>
    </lineage>
</organism>
<evidence type="ECO:0000313" key="1">
    <source>
        <dbReference type="EMBL" id="KKN57504.1"/>
    </source>
</evidence>
<dbReference type="PROSITE" id="PS50005">
    <property type="entry name" value="TPR"/>
    <property type="match status" value="1"/>
</dbReference>
<sequence>MIKDPIERVRAIKEMVSTSINFSNEITQSGEYFEAGELLFSTAEIIENLDLTEAFKLYRQIIELYKKLIINYKLQAKLHEIAELYLKIADIYREKFHNKQSEIKNISSSIKFLKQESKLLKEFNETRKLTQNYQNIAELYFKSSNFKNAIKNFKKVIEISKIHSYYDMLSFSYQQIGSCYEEIDDYNKSQDVILDGVEYFTDLITIFEEKNDNLTLAQIYQILKNLYKILDEEDQFIYFSKKEAGAYIDLAETLEKKEENYHKIARYYRGAGLCYQEIQNNLIECASCFILAGNFSEKTEDFNQTAINFFDGANVFKELNNLEMAYKHFVKAGDNFWKVGSINESTESYLIGYDIVIEGDLEFNKFGIFNQIIRGLNKIAEEGLKNKQFFTAATLILESIKFYEQLDTAKGFLLREMINNLYRYYYRAANLKNIRYSHIVQSYVLASISCILNGKLDKAWNIISEIKSEGKTVRKYSEIIKIMIERISEGKEVGLDNFPYNLRRLIECSEDILYFLKLFKGFKN</sequence>
<accession>A0A0F9RS18</accession>
<dbReference type="AlphaFoldDB" id="A0A0F9RS18"/>
<gene>
    <name evidence="1" type="ORF">LCGC14_0561660</name>
</gene>
<dbReference type="InterPro" id="IPR011990">
    <property type="entry name" value="TPR-like_helical_dom_sf"/>
</dbReference>
<dbReference type="Gene3D" id="1.25.40.10">
    <property type="entry name" value="Tetratricopeptide repeat domain"/>
    <property type="match status" value="2"/>
</dbReference>
<name>A0A0F9RS18_9ZZZZ</name>
<dbReference type="InterPro" id="IPR019734">
    <property type="entry name" value="TPR_rpt"/>
</dbReference>
<dbReference type="SUPFAM" id="SSF48452">
    <property type="entry name" value="TPR-like"/>
    <property type="match status" value="2"/>
</dbReference>
<dbReference type="EMBL" id="LAZR01000800">
    <property type="protein sequence ID" value="KKN57504.1"/>
    <property type="molecule type" value="Genomic_DNA"/>
</dbReference>
<proteinExistence type="predicted"/>
<comment type="caution">
    <text evidence="1">The sequence shown here is derived from an EMBL/GenBank/DDBJ whole genome shotgun (WGS) entry which is preliminary data.</text>
</comment>